<evidence type="ECO:0000256" key="13">
    <source>
        <dbReference type="SAM" id="Phobius"/>
    </source>
</evidence>
<evidence type="ECO:0000256" key="4">
    <source>
        <dbReference type="ARBA" id="ARBA00022553"/>
    </source>
</evidence>
<dbReference type="Gene3D" id="3.30.565.10">
    <property type="entry name" value="Histidine kinase-like ATPase, C-terminal domain"/>
    <property type="match status" value="1"/>
</dbReference>
<dbReference type="Gene3D" id="1.10.287.130">
    <property type="match status" value="1"/>
</dbReference>
<dbReference type="Pfam" id="PF00512">
    <property type="entry name" value="HisKA"/>
    <property type="match status" value="1"/>
</dbReference>
<dbReference type="PROSITE" id="PS50885">
    <property type="entry name" value="HAMP"/>
    <property type="match status" value="1"/>
</dbReference>
<dbReference type="PANTHER" id="PTHR45436:SF14">
    <property type="entry name" value="SENSOR PROTEIN QSEC"/>
    <property type="match status" value="1"/>
</dbReference>
<dbReference type="Pfam" id="PF02518">
    <property type="entry name" value="HATPase_c"/>
    <property type="match status" value="1"/>
</dbReference>
<dbReference type="PANTHER" id="PTHR45436">
    <property type="entry name" value="SENSOR HISTIDINE KINASE YKOH"/>
    <property type="match status" value="1"/>
</dbReference>
<evidence type="ECO:0000259" key="14">
    <source>
        <dbReference type="PROSITE" id="PS50109"/>
    </source>
</evidence>
<reference evidence="16" key="1">
    <citation type="submission" date="2020-08" db="EMBL/GenBank/DDBJ databases">
        <title>Ramlibacter sp. USB13 16S ribosomal RNA gene genome sequencing and assembly.</title>
        <authorList>
            <person name="Kang M."/>
        </authorList>
    </citation>
    <scope>NUCLEOTIDE SEQUENCE</scope>
    <source>
        <strain evidence="16">USB13</strain>
    </source>
</reference>
<evidence type="ECO:0000256" key="12">
    <source>
        <dbReference type="ARBA" id="ARBA00023136"/>
    </source>
</evidence>
<feature type="domain" description="Histidine kinase" evidence="14">
    <location>
        <begin position="250"/>
        <end position="461"/>
    </location>
</feature>
<comment type="caution">
    <text evidence="16">The sequence shown here is derived from an EMBL/GenBank/DDBJ whole genome shotgun (WGS) entry which is preliminary data.</text>
</comment>
<evidence type="ECO:0000256" key="5">
    <source>
        <dbReference type="ARBA" id="ARBA00022679"/>
    </source>
</evidence>
<dbReference type="InterPro" id="IPR003660">
    <property type="entry name" value="HAMP_dom"/>
</dbReference>
<organism evidence="16 17">
    <name type="scientific">Ramlibacter cellulosilyticus</name>
    <dbReference type="NCBI Taxonomy" id="2764187"/>
    <lineage>
        <taxon>Bacteria</taxon>
        <taxon>Pseudomonadati</taxon>
        <taxon>Pseudomonadota</taxon>
        <taxon>Betaproteobacteria</taxon>
        <taxon>Burkholderiales</taxon>
        <taxon>Comamonadaceae</taxon>
        <taxon>Ramlibacter</taxon>
    </lineage>
</organism>
<dbReference type="InterPro" id="IPR036890">
    <property type="entry name" value="HATPase_C_sf"/>
</dbReference>
<dbReference type="PRINTS" id="PR00344">
    <property type="entry name" value="BCTRLSENSOR"/>
</dbReference>
<protein>
    <recommendedName>
        <fullName evidence="3">histidine kinase</fullName>
        <ecNumber evidence="3">2.7.13.3</ecNumber>
    </recommendedName>
</protein>
<dbReference type="InterPro" id="IPR050428">
    <property type="entry name" value="TCS_sensor_his_kinase"/>
</dbReference>
<comment type="catalytic activity">
    <reaction evidence="1">
        <text>ATP + protein L-histidine = ADP + protein N-phospho-L-histidine.</text>
        <dbReference type="EC" id="2.7.13.3"/>
    </reaction>
</comment>
<name>A0A923MMG7_9BURK</name>
<keyword evidence="4" id="KW-0597">Phosphoprotein</keyword>
<evidence type="ECO:0000313" key="16">
    <source>
        <dbReference type="EMBL" id="MBC5781336.1"/>
    </source>
</evidence>
<evidence type="ECO:0000256" key="1">
    <source>
        <dbReference type="ARBA" id="ARBA00000085"/>
    </source>
</evidence>
<dbReference type="Proteomes" id="UP000608513">
    <property type="component" value="Unassembled WGS sequence"/>
</dbReference>
<dbReference type="SMART" id="SM00388">
    <property type="entry name" value="HisKA"/>
    <property type="match status" value="1"/>
</dbReference>
<keyword evidence="6 13" id="KW-0812">Transmembrane</keyword>
<keyword evidence="10 13" id="KW-1133">Transmembrane helix</keyword>
<dbReference type="EC" id="2.7.13.3" evidence="3"/>
<evidence type="ECO:0000256" key="6">
    <source>
        <dbReference type="ARBA" id="ARBA00022692"/>
    </source>
</evidence>
<dbReference type="CDD" id="cd00082">
    <property type="entry name" value="HisKA"/>
    <property type="match status" value="1"/>
</dbReference>
<keyword evidence="8 16" id="KW-0418">Kinase</keyword>
<keyword evidence="12 13" id="KW-0472">Membrane</keyword>
<keyword evidence="9" id="KW-0067">ATP-binding</keyword>
<accession>A0A923MMG7</accession>
<feature type="domain" description="HAMP" evidence="15">
    <location>
        <begin position="190"/>
        <end position="242"/>
    </location>
</feature>
<keyword evidence="5" id="KW-0808">Transferase</keyword>
<evidence type="ECO:0000256" key="10">
    <source>
        <dbReference type="ARBA" id="ARBA00022989"/>
    </source>
</evidence>
<proteinExistence type="predicted"/>
<dbReference type="SMART" id="SM00387">
    <property type="entry name" value="HATPase_c"/>
    <property type="match status" value="1"/>
</dbReference>
<dbReference type="InterPro" id="IPR003661">
    <property type="entry name" value="HisK_dim/P_dom"/>
</dbReference>
<feature type="transmembrane region" description="Helical" evidence="13">
    <location>
        <begin position="22"/>
        <end position="42"/>
    </location>
</feature>
<evidence type="ECO:0000256" key="8">
    <source>
        <dbReference type="ARBA" id="ARBA00022777"/>
    </source>
</evidence>
<dbReference type="InterPro" id="IPR036097">
    <property type="entry name" value="HisK_dim/P_sf"/>
</dbReference>
<keyword evidence="7" id="KW-0547">Nucleotide-binding</keyword>
<dbReference type="GO" id="GO:0000155">
    <property type="term" value="F:phosphorelay sensor kinase activity"/>
    <property type="evidence" value="ECO:0007669"/>
    <property type="project" value="InterPro"/>
</dbReference>
<keyword evidence="17" id="KW-1185">Reference proteome</keyword>
<keyword evidence="11" id="KW-0902">Two-component regulatory system</keyword>
<evidence type="ECO:0000256" key="3">
    <source>
        <dbReference type="ARBA" id="ARBA00012438"/>
    </source>
</evidence>
<dbReference type="CDD" id="cd00075">
    <property type="entry name" value="HATPase"/>
    <property type="match status" value="1"/>
</dbReference>
<dbReference type="InterPro" id="IPR004358">
    <property type="entry name" value="Sig_transdc_His_kin-like_C"/>
</dbReference>
<dbReference type="SUPFAM" id="SSF47384">
    <property type="entry name" value="Homodimeric domain of signal transducing histidine kinase"/>
    <property type="match status" value="1"/>
</dbReference>
<dbReference type="RefSeq" id="WP_187074103.1">
    <property type="nucleotide sequence ID" value="NZ_JACORT010000001.1"/>
</dbReference>
<evidence type="ECO:0000256" key="2">
    <source>
        <dbReference type="ARBA" id="ARBA00004141"/>
    </source>
</evidence>
<dbReference type="EMBL" id="JACORT010000001">
    <property type="protein sequence ID" value="MBC5781336.1"/>
    <property type="molecule type" value="Genomic_DNA"/>
</dbReference>
<gene>
    <name evidence="16" type="ORF">H8N03_00170</name>
</gene>
<dbReference type="AlphaFoldDB" id="A0A923MMG7"/>
<dbReference type="InterPro" id="IPR003594">
    <property type="entry name" value="HATPase_dom"/>
</dbReference>
<evidence type="ECO:0000256" key="11">
    <source>
        <dbReference type="ARBA" id="ARBA00023012"/>
    </source>
</evidence>
<evidence type="ECO:0000259" key="15">
    <source>
        <dbReference type="PROSITE" id="PS50885"/>
    </source>
</evidence>
<evidence type="ECO:0000256" key="7">
    <source>
        <dbReference type="ARBA" id="ARBA00022741"/>
    </source>
</evidence>
<dbReference type="SUPFAM" id="SSF55874">
    <property type="entry name" value="ATPase domain of HSP90 chaperone/DNA topoisomerase II/histidine kinase"/>
    <property type="match status" value="1"/>
</dbReference>
<dbReference type="PROSITE" id="PS50109">
    <property type="entry name" value="HIS_KIN"/>
    <property type="match status" value="1"/>
</dbReference>
<sequence>MNTAVHAWWGRMAQPTLQRRSVAYVLFAFGVIWAVLLAYAYWQNERILATEQPLRKFSEALHGALEETPDPEQARVVVRATLRWINERRAQGKRFPPGMDAQLLDAQGRHVYGSVQLARVPASAWEKGEVVRLGGTAYHLHETRGTRWTLRMAEPVRTTGRFLSYNASNLLEYLLLALPFVVLPVWWSVRTGLRPLEQFASALKGRRQGDLAPVDHPVRHRELQPLSEALEGLLAQLRQKLDRERLFVQDAAHEIRTPLAVVGTQAHVLAHAPGAEERERALALLNQAIARASHLAQQLLVLATLDGDARATPRRVDAAQCVRELLAQLAPLAMERGIELSLDAPEQLWAELDEAAFVSIVGNLVDNAIRYGRDGGSLVVSLRGGDAGLELLVRDDGPGIPPAERARVFERFYRVPGNERTGSGLGLAIVQQAAARMRGRVEISEGLAGRGVGFRVGVPTM</sequence>
<dbReference type="InterPro" id="IPR005467">
    <property type="entry name" value="His_kinase_dom"/>
</dbReference>
<dbReference type="GO" id="GO:0005524">
    <property type="term" value="F:ATP binding"/>
    <property type="evidence" value="ECO:0007669"/>
    <property type="project" value="UniProtKB-KW"/>
</dbReference>
<dbReference type="GO" id="GO:0005886">
    <property type="term" value="C:plasma membrane"/>
    <property type="evidence" value="ECO:0007669"/>
    <property type="project" value="TreeGrafter"/>
</dbReference>
<evidence type="ECO:0000313" key="17">
    <source>
        <dbReference type="Proteomes" id="UP000608513"/>
    </source>
</evidence>
<comment type="subcellular location">
    <subcellularLocation>
        <location evidence="2">Membrane</location>
        <topology evidence="2">Multi-pass membrane protein</topology>
    </subcellularLocation>
</comment>
<evidence type="ECO:0000256" key="9">
    <source>
        <dbReference type="ARBA" id="ARBA00022840"/>
    </source>
</evidence>